<dbReference type="InterPro" id="IPR005183">
    <property type="entry name" value="DUF305_CopM-like"/>
</dbReference>
<accession>A0ABP9QHV2</accession>
<dbReference type="Proteomes" id="UP001428817">
    <property type="component" value="Unassembled WGS sequence"/>
</dbReference>
<dbReference type="PANTHER" id="PTHR36933">
    <property type="entry name" value="SLL0788 PROTEIN"/>
    <property type="match status" value="1"/>
</dbReference>
<feature type="domain" description="DUF305" evidence="1">
    <location>
        <begin position="1"/>
        <end position="105"/>
    </location>
</feature>
<keyword evidence="3" id="KW-1185">Reference proteome</keyword>
<dbReference type="EMBL" id="BAABJP010000026">
    <property type="protein sequence ID" value="GAA5162167.1"/>
    <property type="molecule type" value="Genomic_DNA"/>
</dbReference>
<organism evidence="2 3">
    <name type="scientific">Pseudonocardia eucalypti</name>
    <dbReference type="NCBI Taxonomy" id="648755"/>
    <lineage>
        <taxon>Bacteria</taxon>
        <taxon>Bacillati</taxon>
        <taxon>Actinomycetota</taxon>
        <taxon>Actinomycetes</taxon>
        <taxon>Pseudonocardiales</taxon>
        <taxon>Pseudonocardiaceae</taxon>
        <taxon>Pseudonocardia</taxon>
    </lineage>
</organism>
<evidence type="ECO:0000313" key="3">
    <source>
        <dbReference type="Proteomes" id="UP001428817"/>
    </source>
</evidence>
<reference evidence="3" key="1">
    <citation type="journal article" date="2019" name="Int. J. Syst. Evol. Microbiol.">
        <title>The Global Catalogue of Microorganisms (GCM) 10K type strain sequencing project: providing services to taxonomists for standard genome sequencing and annotation.</title>
        <authorList>
            <consortium name="The Broad Institute Genomics Platform"/>
            <consortium name="The Broad Institute Genome Sequencing Center for Infectious Disease"/>
            <person name="Wu L."/>
            <person name="Ma J."/>
        </authorList>
    </citation>
    <scope>NUCLEOTIDE SEQUENCE [LARGE SCALE GENOMIC DNA]</scope>
    <source>
        <strain evidence="3">JCM 18303</strain>
    </source>
</reference>
<name>A0ABP9QHV2_9PSEU</name>
<dbReference type="Gene3D" id="1.20.1260.10">
    <property type="match status" value="1"/>
</dbReference>
<comment type="caution">
    <text evidence="2">The sequence shown here is derived from an EMBL/GenBank/DDBJ whole genome shotgun (WGS) entry which is preliminary data.</text>
</comment>
<dbReference type="PANTHER" id="PTHR36933:SF1">
    <property type="entry name" value="SLL0788 PROTEIN"/>
    <property type="match status" value="1"/>
</dbReference>
<evidence type="ECO:0000259" key="1">
    <source>
        <dbReference type="Pfam" id="PF03713"/>
    </source>
</evidence>
<dbReference type="InterPro" id="IPR012347">
    <property type="entry name" value="Ferritin-like"/>
</dbReference>
<protein>
    <recommendedName>
        <fullName evidence="1">DUF305 domain-containing protein</fullName>
    </recommendedName>
</protein>
<evidence type="ECO:0000313" key="2">
    <source>
        <dbReference type="EMBL" id="GAA5162167.1"/>
    </source>
</evidence>
<proteinExistence type="predicted"/>
<dbReference type="Pfam" id="PF03713">
    <property type="entry name" value="DUF305"/>
    <property type="match status" value="1"/>
</dbReference>
<sequence length="143" mass="15728">MRALGESIVTTQSAEIGKMNAWLAQWYPGRPTTVDYRPMMRDLSGLTGDALDETFLRDMIPHHMAAVMMSQRMLVQGRAEHREVADFARTVRDTQHGEIFQMNGYLADWFGGDWPMPYGAHPAGGGAPCTGGAPWGPGGMMGR</sequence>
<gene>
    <name evidence="2" type="ORF">GCM10023321_47350</name>
</gene>